<evidence type="ECO:0000256" key="1">
    <source>
        <dbReference type="ARBA" id="ARBA00038310"/>
    </source>
</evidence>
<dbReference type="Proteomes" id="UP000229433">
    <property type="component" value="Unassembled WGS sequence"/>
</dbReference>
<dbReference type="GO" id="GO:0016787">
    <property type="term" value="F:hydrolase activity"/>
    <property type="evidence" value="ECO:0007669"/>
    <property type="project" value="UniProtKB-KW"/>
</dbReference>
<dbReference type="InterPro" id="IPR052350">
    <property type="entry name" value="Metallo-dep_Lactonases"/>
</dbReference>
<dbReference type="OrthoDB" id="5450317at2"/>
<dbReference type="RefSeq" id="WP_099646406.1">
    <property type="nucleotide sequence ID" value="NZ_KZ319291.1"/>
</dbReference>
<name>A0A2G1VR06_9FLAO</name>
<evidence type="ECO:0000313" key="4">
    <source>
        <dbReference type="Proteomes" id="UP000229433"/>
    </source>
</evidence>
<dbReference type="InterPro" id="IPR032466">
    <property type="entry name" value="Metal_Hydrolase"/>
</dbReference>
<gene>
    <name evidence="3" type="ORF">CJ305_11410</name>
</gene>
<sequence>MIIDTHQHFWQYNPVKHSWIDDEMAVIRRDFMPQDLQPVYEEHNITGCIAVQADQTLEENTFLLNLASDYDFIKGVIGWVDFQSDSVQADLDYYAEMPLMKGYRHVVQAEADNSFLLRNAFLNGISKLKNTGAVYEILVFSHQLPAVLEFVKLFPEQQFVIDHIAKPYIKQGYIDSWALLMKAIGSYENVSCKISGMITEADYKSWKTTDLMPYMNVVLEAFGPNRILYGSDWPVCLVAGNYAQVLNVAKAFSGQLSKDEQELFFYKNAQRIYTL</sequence>
<accession>A0A2G1VR06</accession>
<proteinExistence type="inferred from homology"/>
<comment type="similarity">
    <text evidence="1">Belongs to the metallo-dependent hydrolases superfamily.</text>
</comment>
<dbReference type="Gene3D" id="3.20.20.140">
    <property type="entry name" value="Metal-dependent hydrolases"/>
    <property type="match status" value="1"/>
</dbReference>
<comment type="caution">
    <text evidence="3">The sequence shown here is derived from an EMBL/GenBank/DDBJ whole genome shotgun (WGS) entry which is preliminary data.</text>
</comment>
<evidence type="ECO:0000259" key="2">
    <source>
        <dbReference type="Pfam" id="PF04909"/>
    </source>
</evidence>
<dbReference type="InterPro" id="IPR006680">
    <property type="entry name" value="Amidohydro-rel"/>
</dbReference>
<evidence type="ECO:0000313" key="3">
    <source>
        <dbReference type="EMBL" id="PHQ29206.1"/>
    </source>
</evidence>
<feature type="domain" description="Amidohydrolase-related" evidence="2">
    <location>
        <begin position="3"/>
        <end position="274"/>
    </location>
</feature>
<dbReference type="SUPFAM" id="SSF51556">
    <property type="entry name" value="Metallo-dependent hydrolases"/>
    <property type="match status" value="1"/>
</dbReference>
<protein>
    <submittedName>
        <fullName evidence="3">Amidohydrolase</fullName>
    </submittedName>
</protein>
<keyword evidence="4" id="KW-1185">Reference proteome</keyword>
<dbReference type="Pfam" id="PF04909">
    <property type="entry name" value="Amidohydro_2"/>
    <property type="match status" value="1"/>
</dbReference>
<dbReference type="PANTHER" id="PTHR43569:SF2">
    <property type="entry name" value="AMIDOHYDROLASE-RELATED DOMAIN-CONTAINING PROTEIN"/>
    <property type="match status" value="1"/>
</dbReference>
<keyword evidence="3" id="KW-0378">Hydrolase</keyword>
<reference evidence="3 4" key="1">
    <citation type="submission" date="2017-08" db="EMBL/GenBank/DDBJ databases">
        <title>The whole genome shortgun sequences of strain Leeuwenhoekiella nanhaiensis G18 from the South China Sea.</title>
        <authorList>
            <person name="Liu Q."/>
        </authorList>
    </citation>
    <scope>NUCLEOTIDE SEQUENCE [LARGE SCALE GENOMIC DNA]</scope>
    <source>
        <strain evidence="3 4">G18</strain>
    </source>
</reference>
<dbReference type="EMBL" id="NQXA01000008">
    <property type="protein sequence ID" value="PHQ29206.1"/>
    <property type="molecule type" value="Genomic_DNA"/>
</dbReference>
<dbReference type="AlphaFoldDB" id="A0A2G1VR06"/>
<dbReference type="PANTHER" id="PTHR43569">
    <property type="entry name" value="AMIDOHYDROLASE"/>
    <property type="match status" value="1"/>
</dbReference>
<organism evidence="3 4">
    <name type="scientific">Leeuwenhoekiella nanhaiensis</name>
    <dbReference type="NCBI Taxonomy" id="1655491"/>
    <lineage>
        <taxon>Bacteria</taxon>
        <taxon>Pseudomonadati</taxon>
        <taxon>Bacteroidota</taxon>
        <taxon>Flavobacteriia</taxon>
        <taxon>Flavobacteriales</taxon>
        <taxon>Flavobacteriaceae</taxon>
        <taxon>Leeuwenhoekiella</taxon>
    </lineage>
</organism>